<sequence>MNTVCQRAKKKTKNKDVSNKWMTKMPEQTIGFHELTTSGSEVLPQIPLKKRIKRLIRSGFKGYLAQKKNIKKKKSSKKAQNSCKGHKKVKPSPSLEHKKPLESMLHKQSEISNLAQFENINENKSPVKQKDHNSSLKNYITPRFIKDIETIQVYLRTNTSELKRQTSSTEEEDVQLPTCISNLSAFKTTM</sequence>
<protein>
    <submittedName>
        <fullName evidence="2">Uncharacterized protein</fullName>
    </submittedName>
</protein>
<name>A0AAD1X8U5_EUPCR</name>
<evidence type="ECO:0000313" key="2">
    <source>
        <dbReference type="EMBL" id="CAI2367404.1"/>
    </source>
</evidence>
<dbReference type="AlphaFoldDB" id="A0AAD1X8U5"/>
<feature type="compositionally biased region" description="Basic residues" evidence="1">
    <location>
        <begin position="68"/>
        <end position="77"/>
    </location>
</feature>
<feature type="region of interest" description="Disordered" evidence="1">
    <location>
        <begin position="68"/>
        <end position="97"/>
    </location>
</feature>
<evidence type="ECO:0000313" key="3">
    <source>
        <dbReference type="Proteomes" id="UP001295684"/>
    </source>
</evidence>
<gene>
    <name evidence="2" type="ORF">ECRASSUSDP1_LOCUS8687</name>
</gene>
<proteinExistence type="predicted"/>
<evidence type="ECO:0000256" key="1">
    <source>
        <dbReference type="SAM" id="MobiDB-lite"/>
    </source>
</evidence>
<keyword evidence="3" id="KW-1185">Reference proteome</keyword>
<dbReference type="EMBL" id="CAMPGE010008508">
    <property type="protein sequence ID" value="CAI2367404.1"/>
    <property type="molecule type" value="Genomic_DNA"/>
</dbReference>
<organism evidence="2 3">
    <name type="scientific">Euplotes crassus</name>
    <dbReference type="NCBI Taxonomy" id="5936"/>
    <lineage>
        <taxon>Eukaryota</taxon>
        <taxon>Sar</taxon>
        <taxon>Alveolata</taxon>
        <taxon>Ciliophora</taxon>
        <taxon>Intramacronucleata</taxon>
        <taxon>Spirotrichea</taxon>
        <taxon>Hypotrichia</taxon>
        <taxon>Euplotida</taxon>
        <taxon>Euplotidae</taxon>
        <taxon>Moneuplotes</taxon>
    </lineage>
</organism>
<dbReference type="Proteomes" id="UP001295684">
    <property type="component" value="Unassembled WGS sequence"/>
</dbReference>
<reference evidence="2" key="1">
    <citation type="submission" date="2023-07" db="EMBL/GenBank/DDBJ databases">
        <authorList>
            <consortium name="AG Swart"/>
            <person name="Singh M."/>
            <person name="Singh A."/>
            <person name="Seah K."/>
            <person name="Emmerich C."/>
        </authorList>
    </citation>
    <scope>NUCLEOTIDE SEQUENCE</scope>
    <source>
        <strain evidence="2">DP1</strain>
    </source>
</reference>
<comment type="caution">
    <text evidence="2">The sequence shown here is derived from an EMBL/GenBank/DDBJ whole genome shotgun (WGS) entry which is preliminary data.</text>
</comment>
<accession>A0AAD1X8U5</accession>